<protein>
    <recommendedName>
        <fullName evidence="3">Glycoside-hydrolase family GH114 TIM-barrel domain-containing protein</fullName>
    </recommendedName>
</protein>
<feature type="region of interest" description="Disordered" evidence="1">
    <location>
        <begin position="33"/>
        <end position="52"/>
    </location>
</feature>
<dbReference type="Gene3D" id="3.20.20.70">
    <property type="entry name" value="Aldolase class I"/>
    <property type="match status" value="1"/>
</dbReference>
<reference evidence="5" key="1">
    <citation type="journal article" date="2019" name="Int. J. Syst. Evol. Microbiol.">
        <title>The Global Catalogue of Microorganisms (GCM) 10K type strain sequencing project: providing services to taxonomists for standard genome sequencing and annotation.</title>
        <authorList>
            <consortium name="The Broad Institute Genomics Platform"/>
            <consortium name="The Broad Institute Genome Sequencing Center for Infectious Disease"/>
            <person name="Wu L."/>
            <person name="Ma J."/>
        </authorList>
    </citation>
    <scope>NUCLEOTIDE SEQUENCE [LARGE SCALE GENOMIC DNA]</scope>
    <source>
        <strain evidence="5">JCM 3399</strain>
    </source>
</reference>
<proteinExistence type="predicted"/>
<evidence type="ECO:0000313" key="5">
    <source>
        <dbReference type="Proteomes" id="UP000654471"/>
    </source>
</evidence>
<evidence type="ECO:0000256" key="1">
    <source>
        <dbReference type="SAM" id="MobiDB-lite"/>
    </source>
</evidence>
<name>A0ABQ2V874_9ACTN</name>
<feature type="domain" description="Glycoside-hydrolase family GH114 TIM-barrel" evidence="3">
    <location>
        <begin position="63"/>
        <end position="280"/>
    </location>
</feature>
<accession>A0ABQ2V874</accession>
<feature type="chain" id="PRO_5045826668" description="Glycoside-hydrolase family GH114 TIM-barrel domain-containing protein" evidence="2">
    <location>
        <begin position="37"/>
        <end position="293"/>
    </location>
</feature>
<dbReference type="Proteomes" id="UP000654471">
    <property type="component" value="Unassembled WGS sequence"/>
</dbReference>
<dbReference type="InterPro" id="IPR017853">
    <property type="entry name" value="GH"/>
</dbReference>
<dbReference type="PANTHER" id="PTHR35273:SF2">
    <property type="entry name" value="ALPHA-GALACTOSIDASE"/>
    <property type="match status" value="1"/>
</dbReference>
<evidence type="ECO:0000313" key="4">
    <source>
        <dbReference type="EMBL" id="GGU70731.1"/>
    </source>
</evidence>
<dbReference type="PANTHER" id="PTHR35273">
    <property type="entry name" value="ALPHA-1,4 POLYGALACTOSAMINIDASE, PUTATIVE (AFU_ORTHOLOGUE AFUA_3G07890)-RELATED"/>
    <property type="match status" value="1"/>
</dbReference>
<dbReference type="EMBL" id="BMRP01000013">
    <property type="protein sequence ID" value="GGU70731.1"/>
    <property type="molecule type" value="Genomic_DNA"/>
</dbReference>
<evidence type="ECO:0000256" key="2">
    <source>
        <dbReference type="SAM" id="SignalP"/>
    </source>
</evidence>
<dbReference type="PROSITE" id="PS51318">
    <property type="entry name" value="TAT"/>
    <property type="match status" value="1"/>
</dbReference>
<keyword evidence="5" id="KW-1185">Reference proteome</keyword>
<dbReference type="InterPro" id="IPR004352">
    <property type="entry name" value="GH114_TIM-barrel"/>
</dbReference>
<gene>
    <name evidence="4" type="ORF">GCM10010211_40530</name>
</gene>
<dbReference type="InterPro" id="IPR006311">
    <property type="entry name" value="TAT_signal"/>
</dbReference>
<evidence type="ECO:0000259" key="3">
    <source>
        <dbReference type="Pfam" id="PF03537"/>
    </source>
</evidence>
<feature type="signal peptide" evidence="2">
    <location>
        <begin position="1"/>
        <end position="36"/>
    </location>
</feature>
<dbReference type="Pfam" id="PF03537">
    <property type="entry name" value="Glyco_hydro_114"/>
    <property type="match status" value="1"/>
</dbReference>
<comment type="caution">
    <text evidence="4">The sequence shown here is derived from an EMBL/GenBank/DDBJ whole genome shotgun (WGS) entry which is preliminary data.</text>
</comment>
<keyword evidence="2" id="KW-0732">Signal</keyword>
<organism evidence="4 5">
    <name type="scientific">Streptomyces albospinus</name>
    <dbReference type="NCBI Taxonomy" id="285515"/>
    <lineage>
        <taxon>Bacteria</taxon>
        <taxon>Bacillati</taxon>
        <taxon>Actinomycetota</taxon>
        <taxon>Actinomycetes</taxon>
        <taxon>Kitasatosporales</taxon>
        <taxon>Streptomycetaceae</taxon>
        <taxon>Streptomyces</taxon>
    </lineage>
</organism>
<sequence>MAPPHTRGRRRAVRRAAVALALLPLPLAGCSTGAPGAGHHDPSASASATARGGVRQPAAHAVFDYQLGGAYPPGAHVRVVSRDRTQAPAPGRYNICYVNAFQAQPGAEAEGWWRRHHPDLLLHDRDGGLVIDEDWQEPLLDVSTAGRRNALLGVVGSWIDGCARDGFDAVEPDNLDSYERSEGLLTKEDATAFATLLTRRAHRNGLAVAQKNTTDLLPRHRGIGFDFAVTEECARYGECPAYATAYDNRVFDIEYDDKDFTTACRKWGGTLSVIRRDHDVTTPGTEGYVYRTC</sequence>
<dbReference type="InterPro" id="IPR013785">
    <property type="entry name" value="Aldolase_TIM"/>
</dbReference>
<dbReference type="SUPFAM" id="SSF51445">
    <property type="entry name" value="(Trans)glycosidases"/>
    <property type="match status" value="1"/>
</dbReference>